<dbReference type="AlphaFoldDB" id="A0A2R4XFK9"/>
<evidence type="ECO:0000313" key="1">
    <source>
        <dbReference type="EMBL" id="AWB32585.1"/>
    </source>
</evidence>
<name>A0A2R4XFK9_9BURK</name>
<organism evidence="1 2">
    <name type="scientific">Orrella marina</name>
    <dbReference type="NCBI Taxonomy" id="2163011"/>
    <lineage>
        <taxon>Bacteria</taxon>
        <taxon>Pseudomonadati</taxon>
        <taxon>Pseudomonadota</taxon>
        <taxon>Betaproteobacteria</taxon>
        <taxon>Burkholderiales</taxon>
        <taxon>Alcaligenaceae</taxon>
        <taxon>Orrella</taxon>
    </lineage>
</organism>
<evidence type="ECO:0000313" key="2">
    <source>
        <dbReference type="Proteomes" id="UP000244571"/>
    </source>
</evidence>
<dbReference type="Proteomes" id="UP000244571">
    <property type="component" value="Chromosome"/>
</dbReference>
<dbReference type="EMBL" id="CP028901">
    <property type="protein sequence ID" value="AWB32585.1"/>
    <property type="molecule type" value="Genomic_DNA"/>
</dbReference>
<dbReference type="KEGG" id="boz:DBV39_01355"/>
<protein>
    <submittedName>
        <fullName evidence="1">Uncharacterized protein</fullName>
    </submittedName>
</protein>
<proteinExistence type="predicted"/>
<reference evidence="1 2" key="1">
    <citation type="submission" date="2018-04" db="EMBL/GenBank/DDBJ databases">
        <title>Bordetella sp. HZ20 isolated from seawater.</title>
        <authorList>
            <person name="Sun C."/>
        </authorList>
    </citation>
    <scope>NUCLEOTIDE SEQUENCE [LARGE SCALE GENOMIC DNA]</scope>
    <source>
        <strain evidence="1 2">HZ20</strain>
    </source>
</reference>
<gene>
    <name evidence="1" type="ORF">DBV39_01355</name>
</gene>
<sequence length="104" mass="12131">MFIQGPYQNAISKSWYRHRDGGFAVIGLLPADMSQPEPLPRRSRHQLKQFSPASDQHCLTWFADGLVYGLVYRLVYRYLEDPDPLYSLSERSMPRLNERGTLTR</sequence>
<accession>A0A2R4XFK9</accession>
<keyword evidence="2" id="KW-1185">Reference proteome</keyword>